<dbReference type="NCBIfam" id="TIGR01933">
    <property type="entry name" value="hflK"/>
    <property type="match status" value="1"/>
</dbReference>
<sequence>MPWSNDGKDGGSWKPNNPGPWGQPPRPNQADLEEWLRRAQTRLRGWLPGGGIGGQALVALGLLGVLLWLLSGFYTVGPNEVGLNMIFGRYTGKTSSGLNYNLPYPIGAVQKLAVTDRNTINIGFITRQDDRTGEEATFDLPEESLMLTDDQNIADVKFVVIWQIDPVHPENYAFNVADPDDTVKAVAESAMRAVIGHSLIQNILTAERKVIEPEVQDQMQAILDSYKAGVLVLQVQLQSVDPPQEVIAAFRDVTAAQQDRDRTRNEADAYANRVVPVARGQAAAIRQQAEGYRLQTVDEATGQASRFSQVETQYKNAPAVTRERIYLETMEKILGDSDKVLVDQGGGPGVVPYLPLPQLAPNSDTNGGSK</sequence>
<dbReference type="Pfam" id="PF01145">
    <property type="entry name" value="Band_7"/>
    <property type="match status" value="1"/>
</dbReference>
<proteinExistence type="inferred from homology"/>
<evidence type="ECO:0000313" key="10">
    <source>
        <dbReference type="Proteomes" id="UP000256900"/>
    </source>
</evidence>
<name>A0A3D9Z248_9HYPH</name>
<organism evidence="9 10">
    <name type="scientific">Methylovirgula ligni</name>
    <dbReference type="NCBI Taxonomy" id="569860"/>
    <lineage>
        <taxon>Bacteria</taxon>
        <taxon>Pseudomonadati</taxon>
        <taxon>Pseudomonadota</taxon>
        <taxon>Alphaproteobacteria</taxon>
        <taxon>Hyphomicrobiales</taxon>
        <taxon>Beijerinckiaceae</taxon>
        <taxon>Methylovirgula</taxon>
    </lineage>
</organism>
<dbReference type="GO" id="GO:0016020">
    <property type="term" value="C:membrane"/>
    <property type="evidence" value="ECO:0007669"/>
    <property type="project" value="UniProtKB-SubCell"/>
</dbReference>
<evidence type="ECO:0000256" key="1">
    <source>
        <dbReference type="ARBA" id="ARBA00004167"/>
    </source>
</evidence>
<evidence type="ECO:0000256" key="6">
    <source>
        <dbReference type="RuleBase" id="RU364113"/>
    </source>
</evidence>
<comment type="caution">
    <text evidence="9">The sequence shown here is derived from an EMBL/GenBank/DDBJ whole genome shotgun (WGS) entry which is preliminary data.</text>
</comment>
<evidence type="ECO:0000256" key="4">
    <source>
        <dbReference type="ARBA" id="ARBA00022989"/>
    </source>
</evidence>
<evidence type="ECO:0000256" key="2">
    <source>
        <dbReference type="ARBA" id="ARBA00006971"/>
    </source>
</evidence>
<dbReference type="PANTHER" id="PTHR43327:SF2">
    <property type="entry name" value="MODULATOR OF FTSH PROTEASE HFLK"/>
    <property type="match status" value="1"/>
</dbReference>
<keyword evidence="5 6" id="KW-0472">Membrane</keyword>
<keyword evidence="4 6" id="KW-1133">Transmembrane helix</keyword>
<dbReference type="AlphaFoldDB" id="A0A3D9Z248"/>
<keyword evidence="9" id="KW-0378">Hydrolase</keyword>
<dbReference type="Proteomes" id="UP000256900">
    <property type="component" value="Unassembled WGS sequence"/>
</dbReference>
<keyword evidence="10" id="KW-1185">Reference proteome</keyword>
<feature type="region of interest" description="Disordered" evidence="7">
    <location>
        <begin position="1"/>
        <end position="29"/>
    </location>
</feature>
<comment type="subcellular location">
    <subcellularLocation>
        <location evidence="1">Membrane</location>
        <topology evidence="1">Single-pass membrane protein</topology>
    </subcellularLocation>
</comment>
<keyword evidence="9" id="KW-0645">Protease</keyword>
<comment type="function">
    <text evidence="6">HflC and HflK could encode or regulate a protease.</text>
</comment>
<dbReference type="InterPro" id="IPR036013">
    <property type="entry name" value="Band_7/SPFH_dom_sf"/>
</dbReference>
<dbReference type="RefSeq" id="WP_115835009.1">
    <property type="nucleotide sequence ID" value="NZ_CP025086.1"/>
</dbReference>
<feature type="compositionally biased region" description="Basic and acidic residues" evidence="7">
    <location>
        <begin position="1"/>
        <end position="11"/>
    </location>
</feature>
<dbReference type="EMBL" id="QUMO01000001">
    <property type="protein sequence ID" value="REF89207.1"/>
    <property type="molecule type" value="Genomic_DNA"/>
</dbReference>
<feature type="domain" description="Band 7" evidence="8">
    <location>
        <begin position="71"/>
        <end position="254"/>
    </location>
</feature>
<dbReference type="InterPro" id="IPR001107">
    <property type="entry name" value="Band_7"/>
</dbReference>
<comment type="similarity">
    <text evidence="2 6">Belongs to the band 7/mec-2 family. HflK subfamily.</text>
</comment>
<evidence type="ECO:0000259" key="8">
    <source>
        <dbReference type="SMART" id="SM00244"/>
    </source>
</evidence>
<dbReference type="CDD" id="cd03404">
    <property type="entry name" value="SPFH_HflK"/>
    <property type="match status" value="1"/>
</dbReference>
<evidence type="ECO:0000256" key="7">
    <source>
        <dbReference type="SAM" id="MobiDB-lite"/>
    </source>
</evidence>
<dbReference type="InterPro" id="IPR050710">
    <property type="entry name" value="Band7/mec-2_domain"/>
</dbReference>
<evidence type="ECO:0000256" key="5">
    <source>
        <dbReference type="ARBA" id="ARBA00023136"/>
    </source>
</evidence>
<evidence type="ECO:0000256" key="3">
    <source>
        <dbReference type="ARBA" id="ARBA00022692"/>
    </source>
</evidence>
<dbReference type="Gene3D" id="3.30.479.30">
    <property type="entry name" value="Band 7 domain"/>
    <property type="match status" value="1"/>
</dbReference>
<feature type="transmembrane region" description="Helical" evidence="6">
    <location>
        <begin position="46"/>
        <end position="70"/>
    </location>
</feature>
<dbReference type="GO" id="GO:0006508">
    <property type="term" value="P:proteolysis"/>
    <property type="evidence" value="ECO:0007669"/>
    <property type="project" value="UniProtKB-KW"/>
</dbReference>
<gene>
    <name evidence="9" type="ORF">DES32_0425</name>
</gene>
<dbReference type="PANTHER" id="PTHR43327">
    <property type="entry name" value="STOMATIN-LIKE PROTEIN 2, MITOCHONDRIAL"/>
    <property type="match status" value="1"/>
</dbReference>
<feature type="compositionally biased region" description="Pro residues" evidence="7">
    <location>
        <begin position="17"/>
        <end position="27"/>
    </location>
</feature>
<accession>A0A3D9Z248</accession>
<reference evidence="9 10" key="1">
    <citation type="submission" date="2018-08" db="EMBL/GenBank/DDBJ databases">
        <title>Genomic Encyclopedia of Type Strains, Phase IV (KMG-IV): sequencing the most valuable type-strain genomes for metagenomic binning, comparative biology and taxonomic classification.</title>
        <authorList>
            <person name="Goeker M."/>
        </authorList>
    </citation>
    <scope>NUCLEOTIDE SEQUENCE [LARGE SCALE GENOMIC DNA]</scope>
    <source>
        <strain evidence="9 10">BW863</strain>
    </source>
</reference>
<dbReference type="SMART" id="SM00244">
    <property type="entry name" value="PHB"/>
    <property type="match status" value="1"/>
</dbReference>
<evidence type="ECO:0000313" key="9">
    <source>
        <dbReference type="EMBL" id="REF89207.1"/>
    </source>
</evidence>
<dbReference type="GO" id="GO:0008233">
    <property type="term" value="F:peptidase activity"/>
    <property type="evidence" value="ECO:0007669"/>
    <property type="project" value="UniProtKB-KW"/>
</dbReference>
<protein>
    <recommendedName>
        <fullName evidence="6">Protein HflK</fullName>
    </recommendedName>
</protein>
<dbReference type="SUPFAM" id="SSF117892">
    <property type="entry name" value="Band 7/SPFH domain"/>
    <property type="match status" value="1"/>
</dbReference>
<keyword evidence="3 6" id="KW-0812">Transmembrane</keyword>
<comment type="subunit">
    <text evidence="6">HflC and HflK may interact to form a multimeric complex.</text>
</comment>
<dbReference type="InterPro" id="IPR010201">
    <property type="entry name" value="HflK"/>
</dbReference>
<dbReference type="OrthoDB" id="9779595at2"/>